<keyword evidence="4" id="KW-0067">ATP-binding</keyword>
<dbReference type="PROSITE" id="PS00455">
    <property type="entry name" value="AMP_BINDING"/>
    <property type="match status" value="1"/>
</dbReference>
<comment type="caution">
    <text evidence="7">The sequence shown here is derived from an EMBL/GenBank/DDBJ whole genome shotgun (WGS) entry which is preliminary data.</text>
</comment>
<dbReference type="Proteomes" id="UP000295722">
    <property type="component" value="Unassembled WGS sequence"/>
</dbReference>
<dbReference type="InterPro" id="IPR000873">
    <property type="entry name" value="AMP-dep_synth/lig_dom"/>
</dbReference>
<dbReference type="Pfam" id="PF00501">
    <property type="entry name" value="AMP-binding"/>
    <property type="match status" value="1"/>
</dbReference>
<dbReference type="InterPro" id="IPR042099">
    <property type="entry name" value="ANL_N_sf"/>
</dbReference>
<dbReference type="InterPro" id="IPR020845">
    <property type="entry name" value="AMP-binding_CS"/>
</dbReference>
<dbReference type="Gene3D" id="3.30.300.30">
    <property type="match status" value="1"/>
</dbReference>
<protein>
    <submittedName>
        <fullName evidence="7">2-aminobenzoate-CoA ligase</fullName>
    </submittedName>
</protein>
<evidence type="ECO:0000256" key="4">
    <source>
        <dbReference type="ARBA" id="ARBA00022840"/>
    </source>
</evidence>
<dbReference type="EMBL" id="SMRP01000001">
    <property type="protein sequence ID" value="TDG25816.1"/>
    <property type="molecule type" value="Genomic_DNA"/>
</dbReference>
<dbReference type="Gene3D" id="3.40.50.12780">
    <property type="entry name" value="N-terminal domain of ligase-like"/>
    <property type="match status" value="1"/>
</dbReference>
<reference evidence="7 8" key="1">
    <citation type="submission" date="2019-03" db="EMBL/GenBank/DDBJ databases">
        <title>Paraburkholderia sp. 4M-K11, isolated from subtropical forest soil.</title>
        <authorList>
            <person name="Gao Z.-H."/>
            <person name="Qiu L.-H."/>
        </authorList>
    </citation>
    <scope>NUCLEOTIDE SEQUENCE [LARGE SCALE GENOMIC DNA]</scope>
    <source>
        <strain evidence="7 8">4M-K11</strain>
    </source>
</reference>
<gene>
    <name evidence="7" type="ORF">EYW47_00140</name>
</gene>
<dbReference type="GO" id="GO:0016405">
    <property type="term" value="F:CoA-ligase activity"/>
    <property type="evidence" value="ECO:0007669"/>
    <property type="project" value="UniProtKB-ARBA"/>
</dbReference>
<dbReference type="InterPro" id="IPR025110">
    <property type="entry name" value="AMP-bd_C"/>
</dbReference>
<accession>A0A4R5MG19</accession>
<feature type="domain" description="AMP-binding enzyme C-terminal" evidence="6">
    <location>
        <begin position="458"/>
        <end position="536"/>
    </location>
</feature>
<dbReference type="PANTHER" id="PTHR43352">
    <property type="entry name" value="ACETYL-COA SYNTHETASE"/>
    <property type="match status" value="1"/>
</dbReference>
<sequence>MQPTAHVDTFARDHLPPEAQWPVLLLDNPDVAYPARLNCAAELLDRAIEAGHGERPAIWSEVDGKPQATTYAQLRTLVDRSAHVLVEDMGLKPGNRVLLRGPNTLQMAVALLASLKAGLVVVPTMPLLRAKELKQIADKARVSAALCDVRLADELARCMNPDDEFFCADLAQVCYFHDDAPGSLESRAAAKPAEFTACDTASDDVCLIAFTSGTTGTPKGCMQFHRDVIAMCDLFPRHVLKPTADDVFCGTPPLAFTFGLGGLLCFPLRVGASTVLIEKLTPALLLQTIERFRATTVFTAPTFYRQMAPLAKDVDISSLRKTVSAGEALPQGTRDLWRDATGIEMIDGIGGTELIHIFISSAGGDVRPGSIGRAVPGYVVQALDDAMQPVPPGVTGNLAVRGPTGCRYLADERQMKFVRDGWNLPGDAVTIDADGYVFYQARADDMIVSSGYNIAGPEIEIVLMQHPAVAECGVTGVPDELRGQVVKAFVVLRPGFEGNDAMVAELQSFVKNAVAAYKYPRLVAFIDALPRTETGKLKRSALKTM</sequence>
<evidence type="ECO:0000313" key="8">
    <source>
        <dbReference type="Proteomes" id="UP000295722"/>
    </source>
</evidence>
<proteinExistence type="inferred from homology"/>
<dbReference type="GO" id="GO:0005524">
    <property type="term" value="F:ATP binding"/>
    <property type="evidence" value="ECO:0007669"/>
    <property type="project" value="UniProtKB-KW"/>
</dbReference>
<evidence type="ECO:0000259" key="6">
    <source>
        <dbReference type="Pfam" id="PF13193"/>
    </source>
</evidence>
<evidence type="ECO:0000256" key="3">
    <source>
        <dbReference type="ARBA" id="ARBA00022741"/>
    </source>
</evidence>
<organism evidence="7 8">
    <name type="scientific">Paraburkholderia silviterrae</name>
    <dbReference type="NCBI Taxonomy" id="2528715"/>
    <lineage>
        <taxon>Bacteria</taxon>
        <taxon>Pseudomonadati</taxon>
        <taxon>Pseudomonadota</taxon>
        <taxon>Betaproteobacteria</taxon>
        <taxon>Burkholderiales</taxon>
        <taxon>Burkholderiaceae</taxon>
        <taxon>Paraburkholderia</taxon>
    </lineage>
</organism>
<evidence type="ECO:0000256" key="2">
    <source>
        <dbReference type="ARBA" id="ARBA00022598"/>
    </source>
</evidence>
<dbReference type="RefSeq" id="WP_133192868.1">
    <property type="nucleotide sequence ID" value="NZ_JBHUCW010000015.1"/>
</dbReference>
<evidence type="ECO:0000256" key="1">
    <source>
        <dbReference type="ARBA" id="ARBA00006432"/>
    </source>
</evidence>
<keyword evidence="3" id="KW-0547">Nucleotide-binding</keyword>
<dbReference type="GO" id="GO:0016878">
    <property type="term" value="F:acid-thiol ligase activity"/>
    <property type="evidence" value="ECO:0007669"/>
    <property type="project" value="UniProtKB-ARBA"/>
</dbReference>
<dbReference type="FunFam" id="3.30.300.30:FF:000005">
    <property type="entry name" value="Acyl-coenzyme A synthetase ACSM5, mitochondrial"/>
    <property type="match status" value="1"/>
</dbReference>
<dbReference type="InterPro" id="IPR045851">
    <property type="entry name" value="AMP-bd_C_sf"/>
</dbReference>
<dbReference type="PANTHER" id="PTHR43352:SF1">
    <property type="entry name" value="ANTHRANILATE--COA LIGASE"/>
    <property type="match status" value="1"/>
</dbReference>
<dbReference type="OrthoDB" id="9766486at2"/>
<comment type="similarity">
    <text evidence="1">Belongs to the ATP-dependent AMP-binding enzyme family.</text>
</comment>
<dbReference type="GO" id="GO:0044550">
    <property type="term" value="P:secondary metabolite biosynthetic process"/>
    <property type="evidence" value="ECO:0007669"/>
    <property type="project" value="TreeGrafter"/>
</dbReference>
<keyword evidence="2 7" id="KW-0436">Ligase</keyword>
<dbReference type="SUPFAM" id="SSF56801">
    <property type="entry name" value="Acetyl-CoA synthetase-like"/>
    <property type="match status" value="1"/>
</dbReference>
<evidence type="ECO:0000313" key="7">
    <source>
        <dbReference type="EMBL" id="TDG25816.1"/>
    </source>
</evidence>
<feature type="domain" description="AMP-dependent synthetase/ligase" evidence="5">
    <location>
        <begin position="50"/>
        <end position="404"/>
    </location>
</feature>
<name>A0A4R5MG19_9BURK</name>
<keyword evidence="8" id="KW-1185">Reference proteome</keyword>
<evidence type="ECO:0000259" key="5">
    <source>
        <dbReference type="Pfam" id="PF00501"/>
    </source>
</evidence>
<dbReference type="Pfam" id="PF13193">
    <property type="entry name" value="AMP-binding_C"/>
    <property type="match status" value="1"/>
</dbReference>
<dbReference type="AlphaFoldDB" id="A0A4R5MG19"/>